<name>A0A921GH76_9ACTN</name>
<dbReference type="InterPro" id="IPR036868">
    <property type="entry name" value="TusA-like_sf"/>
</dbReference>
<dbReference type="NCBIfam" id="TIGR03527">
    <property type="entry name" value="selenium_YedF"/>
    <property type="match status" value="1"/>
</dbReference>
<dbReference type="InterPro" id="IPR027396">
    <property type="entry name" value="DsrEFH-like"/>
</dbReference>
<organism evidence="2 3">
    <name type="scientific">Thermophilibacter provencensis</name>
    <dbReference type="NCBI Taxonomy" id="1852386"/>
    <lineage>
        <taxon>Bacteria</taxon>
        <taxon>Bacillati</taxon>
        <taxon>Actinomycetota</taxon>
        <taxon>Coriobacteriia</taxon>
        <taxon>Coriobacteriales</taxon>
        <taxon>Atopobiaceae</taxon>
        <taxon>Thermophilibacter</taxon>
    </lineage>
</organism>
<reference evidence="2" key="2">
    <citation type="submission" date="2021-09" db="EMBL/GenBank/DDBJ databases">
        <authorList>
            <person name="Gilroy R."/>
        </authorList>
    </citation>
    <scope>NUCLEOTIDE SEQUENCE</scope>
    <source>
        <strain evidence="2">CHK124-7917</strain>
    </source>
</reference>
<gene>
    <name evidence="2" type="primary">yedF</name>
    <name evidence="2" type="ORF">K8U72_04425</name>
</gene>
<feature type="domain" description="UPF0033" evidence="1">
    <location>
        <begin position="7"/>
        <end position="73"/>
    </location>
</feature>
<evidence type="ECO:0000259" key="1">
    <source>
        <dbReference type="Pfam" id="PF01206"/>
    </source>
</evidence>
<accession>A0A921GH76</accession>
<protein>
    <submittedName>
        <fullName evidence="2">Sulfurtransferase-like selenium metabolism protein YedF</fullName>
    </submittedName>
</protein>
<dbReference type="Proteomes" id="UP000697330">
    <property type="component" value="Unassembled WGS sequence"/>
</dbReference>
<dbReference type="RefSeq" id="WP_274958901.1">
    <property type="nucleotide sequence ID" value="NZ_DYWQ01000066.1"/>
</dbReference>
<dbReference type="Pfam" id="PF01206">
    <property type="entry name" value="TusA"/>
    <property type="match status" value="1"/>
</dbReference>
<evidence type="ECO:0000313" key="2">
    <source>
        <dbReference type="EMBL" id="HJF45013.1"/>
    </source>
</evidence>
<proteinExistence type="predicted"/>
<dbReference type="SUPFAM" id="SSF64307">
    <property type="entry name" value="SirA-like"/>
    <property type="match status" value="1"/>
</dbReference>
<dbReference type="EMBL" id="DYWQ01000066">
    <property type="protein sequence ID" value="HJF45013.1"/>
    <property type="molecule type" value="Genomic_DNA"/>
</dbReference>
<dbReference type="InterPro" id="IPR019870">
    <property type="entry name" value="Se_metab_YedF"/>
</dbReference>
<dbReference type="InterPro" id="IPR001455">
    <property type="entry name" value="TusA-like"/>
</dbReference>
<sequence length="216" mass="22120">MAETTLTIDARGEACPIPVVRTLKALAALAGPGSVETLVDNEIAVQNLTRLGEGKGCAVASERLGEKEWRVTVSTTVALGVSDAEAESATCEVPAPGTPSAAASPRRVVVAITSECMGTGDDVLGKKLMGSFVYSLTQLDELPACVLLYNGGAHLSCEGSAALEDLRGLAASGVEVLTCGTCLDHYGIADTLAVGEVTNMYVIAQRLTGASLVVRP</sequence>
<dbReference type="SUPFAM" id="SSF75169">
    <property type="entry name" value="DsrEFH-like"/>
    <property type="match status" value="1"/>
</dbReference>
<comment type="caution">
    <text evidence="2">The sequence shown here is derived from an EMBL/GenBank/DDBJ whole genome shotgun (WGS) entry which is preliminary data.</text>
</comment>
<dbReference type="AlphaFoldDB" id="A0A921GH76"/>
<evidence type="ECO:0000313" key="3">
    <source>
        <dbReference type="Proteomes" id="UP000697330"/>
    </source>
</evidence>
<reference evidence="2" key="1">
    <citation type="journal article" date="2021" name="PeerJ">
        <title>Extensive microbial diversity within the chicken gut microbiome revealed by metagenomics and culture.</title>
        <authorList>
            <person name="Gilroy R."/>
            <person name="Ravi A."/>
            <person name="Getino M."/>
            <person name="Pursley I."/>
            <person name="Horton D.L."/>
            <person name="Alikhan N.F."/>
            <person name="Baker D."/>
            <person name="Gharbi K."/>
            <person name="Hall N."/>
            <person name="Watson M."/>
            <person name="Adriaenssens E.M."/>
            <person name="Foster-Nyarko E."/>
            <person name="Jarju S."/>
            <person name="Secka A."/>
            <person name="Antonio M."/>
            <person name="Oren A."/>
            <person name="Chaudhuri R.R."/>
            <person name="La Ragione R."/>
            <person name="Hildebrand F."/>
            <person name="Pallen M.J."/>
        </authorList>
    </citation>
    <scope>NUCLEOTIDE SEQUENCE</scope>
    <source>
        <strain evidence="2">CHK124-7917</strain>
    </source>
</reference>
<dbReference type="Gene3D" id="3.30.110.40">
    <property type="entry name" value="TusA-like domain"/>
    <property type="match status" value="1"/>
</dbReference>